<sequence length="934" mass="104637">LNNDRVDIKVYVGASQSPTTYRIDSGNDGTDLYINLNNVIEPLDDSWSWADVGDIEVRLDGTKAGSHDSVQDYEVFEVWGMIHTSGGGSVESDWLRATNFDFSSIPDGSNITGIEVELDRKTTIGAIKDLDIRLRRTSGQVGDNKLSASYWDTIDNNGYDTYGGSSDTWNAGLSAADVKSSDFGIDIAVINDGSDDTAFVDHIQIKVYYTEPDTLIQTNNIIRPDGDITTEWESSHVGNHFSFINETNLNMSDYIYTSSIASNNITDEFSMGTFDINSGSITQIQVEIYGNEIDIASTIEVSAGTWSDIIELNMGTTPSLNTYSWSGLDLSQSDLDVMTILFESEPPQLVQQTYENFDYVDFDDILDNALGTSDSEFMITAWVYPTQFTSNISINGVKNVFFSKTGIIELGVNETGFLQVHILTDNINATAEYGFPGAVTLNSWNYIAVRYNISGNDVDVLVGDVWCREAIGATPEPWTSGGTLKEGGKLIIGAEISTYSSFTGRLDDISIFNKTLSDLEVESHSGGPNIEIDTIVKKEDSQDLWIPITIDGEVIEGRLKFDVNSTGKPIDTLEFYLTSTEPDLQNPDPNDWNLLGTDGGGQKIGFEEPYYILENSWNIPDNDTWYFVCKASDDIGNVVYDYYSTYFGIEHFDELINFTTKDTNGRIGVNPDDDHIGVSSDYKDHISSLDIYINKSDDVELLSTVNYSELDTNYWVISLSQSLSDWITTKSLSPDNWKKQEIQVLKGSKAYKVLVPIFKRIKEEQPEGDQKEKTLQFFKVGNVFDISCTSEYENYLKEQIEIDEIIMKNSEIDYSTAIKFVSENFPKINIIEDFKDQDKKGSYDPLSQDITLNQKSSHTLFHELGHLISISILKIAGHIKKDYSKNEVLAELTAYLLLKSFDENIDYNFPYSNVWANRITGMFELDEFINSSSY</sequence>
<accession>A0A0F9KCL6</accession>
<comment type="caution">
    <text evidence="1">The sequence shown here is derived from an EMBL/GenBank/DDBJ whole genome shotgun (WGS) entry which is preliminary data.</text>
</comment>
<dbReference type="SUPFAM" id="SSF49899">
    <property type="entry name" value="Concanavalin A-like lectins/glucanases"/>
    <property type="match status" value="1"/>
</dbReference>
<protein>
    <recommendedName>
        <fullName evidence="2">LamG-like jellyroll fold domain-containing protein</fullName>
    </recommendedName>
</protein>
<dbReference type="Pfam" id="PF13385">
    <property type="entry name" value="Laminin_G_3"/>
    <property type="match status" value="1"/>
</dbReference>
<gene>
    <name evidence="1" type="ORF">LCGC14_1719880</name>
</gene>
<proteinExistence type="predicted"/>
<dbReference type="AlphaFoldDB" id="A0A0F9KCL6"/>
<dbReference type="Gene3D" id="2.60.120.200">
    <property type="match status" value="1"/>
</dbReference>
<dbReference type="EMBL" id="LAZR01015459">
    <property type="protein sequence ID" value="KKM12631.1"/>
    <property type="molecule type" value="Genomic_DNA"/>
</dbReference>
<name>A0A0F9KCL6_9ZZZZ</name>
<reference evidence="1" key="1">
    <citation type="journal article" date="2015" name="Nature">
        <title>Complex archaea that bridge the gap between prokaryotes and eukaryotes.</title>
        <authorList>
            <person name="Spang A."/>
            <person name="Saw J.H."/>
            <person name="Jorgensen S.L."/>
            <person name="Zaremba-Niedzwiedzka K."/>
            <person name="Martijn J."/>
            <person name="Lind A.E."/>
            <person name="van Eijk R."/>
            <person name="Schleper C."/>
            <person name="Guy L."/>
            <person name="Ettema T.J."/>
        </authorList>
    </citation>
    <scope>NUCLEOTIDE SEQUENCE</scope>
</reference>
<feature type="non-terminal residue" evidence="1">
    <location>
        <position position="1"/>
    </location>
</feature>
<evidence type="ECO:0000313" key="1">
    <source>
        <dbReference type="EMBL" id="KKM12631.1"/>
    </source>
</evidence>
<dbReference type="InterPro" id="IPR013320">
    <property type="entry name" value="ConA-like_dom_sf"/>
</dbReference>
<evidence type="ECO:0008006" key="2">
    <source>
        <dbReference type="Google" id="ProtNLM"/>
    </source>
</evidence>
<organism evidence="1">
    <name type="scientific">marine sediment metagenome</name>
    <dbReference type="NCBI Taxonomy" id="412755"/>
    <lineage>
        <taxon>unclassified sequences</taxon>
        <taxon>metagenomes</taxon>
        <taxon>ecological metagenomes</taxon>
    </lineage>
</organism>